<gene>
    <name evidence="1" type="ORF">SAMN03080606_03678</name>
</gene>
<evidence type="ECO:0000313" key="1">
    <source>
        <dbReference type="EMBL" id="SCZ02812.1"/>
    </source>
</evidence>
<proteinExistence type="predicted"/>
<dbReference type="InterPro" id="IPR012505">
    <property type="entry name" value="YbbR"/>
</dbReference>
<dbReference type="Pfam" id="PF07949">
    <property type="entry name" value="YbbR"/>
    <property type="match status" value="2"/>
</dbReference>
<reference evidence="1 2" key="1">
    <citation type="submission" date="2016-10" db="EMBL/GenBank/DDBJ databases">
        <authorList>
            <person name="de Groot N.N."/>
        </authorList>
    </citation>
    <scope>NUCLEOTIDE SEQUENCE [LARGE SCALE GENOMIC DNA]</scope>
    <source>
        <strain evidence="1 2">DSM 18978</strain>
    </source>
</reference>
<dbReference type="AlphaFoldDB" id="A0A1G5KQG2"/>
<dbReference type="OrthoDB" id="2111604at2"/>
<accession>A0A1G5KQG2</accession>
<evidence type="ECO:0000313" key="2">
    <source>
        <dbReference type="Proteomes" id="UP000198636"/>
    </source>
</evidence>
<name>A0A1G5KQG2_9FIRM</name>
<keyword evidence="2" id="KW-1185">Reference proteome</keyword>
<dbReference type="PANTHER" id="PTHR37804">
    <property type="entry name" value="CDAA REGULATORY PROTEIN CDAR"/>
    <property type="match status" value="1"/>
</dbReference>
<sequence>MNKFFTKNVMAKVLSILFALVMWIYVMSEINPEITTSYTNISVQLVGIEDIRQQGLVIMGEATPTVNIRVRGRRDEISKITQGDLRPVADVRGYGAGINSVPVEINTQANVALDHSPKFIRIELEEIVRQQKEVTLVVEGSPRTGYIFGKPDYKPTSVWIEGPESRVSMVNQIVTKLDADDAFQDITASLPLKALNSRGVEVIDVNIQTPYIDTFLQIDRLRTIKIEPNVEATVADGYQITGIEVFPEHIAIRGEENIVNSIVILETEILQLDNLTESIEINLPIIIPEGASPLDESEVTVNITVENVIEETYTIPTDNITFNNLTNGLKVDRESIPATFEVKVTATEGIIEVLEAKNFNLLVDLEDLEVGTHTVEPEVSLLRPFLDRISSMELVPPTFSIKIIEE</sequence>
<dbReference type="Gene3D" id="2.170.120.30">
    <property type="match status" value="2"/>
</dbReference>
<dbReference type="EMBL" id="FMUS01000030">
    <property type="protein sequence ID" value="SCZ02812.1"/>
    <property type="molecule type" value="Genomic_DNA"/>
</dbReference>
<dbReference type="Gene3D" id="2.170.120.40">
    <property type="entry name" value="YbbR-like domain"/>
    <property type="match status" value="2"/>
</dbReference>
<organism evidence="1 2">
    <name type="scientific">Alkaliphilus peptidifermentans DSM 18978</name>
    <dbReference type="NCBI Taxonomy" id="1120976"/>
    <lineage>
        <taxon>Bacteria</taxon>
        <taxon>Bacillati</taxon>
        <taxon>Bacillota</taxon>
        <taxon>Clostridia</taxon>
        <taxon>Peptostreptococcales</taxon>
        <taxon>Natronincolaceae</taxon>
        <taxon>Alkaliphilus</taxon>
    </lineage>
</organism>
<dbReference type="STRING" id="1120976.SAMN03080606_03678"/>
<dbReference type="RefSeq" id="WP_091546515.1">
    <property type="nucleotide sequence ID" value="NZ_FMUS01000030.1"/>
</dbReference>
<dbReference type="InterPro" id="IPR053154">
    <property type="entry name" value="c-di-AMP_regulator"/>
</dbReference>
<dbReference type="PANTHER" id="PTHR37804:SF1">
    <property type="entry name" value="CDAA REGULATORY PROTEIN CDAR"/>
    <property type="match status" value="1"/>
</dbReference>
<protein>
    <submittedName>
        <fullName evidence="1">YbbR domain-containing protein</fullName>
    </submittedName>
</protein>
<dbReference type="Proteomes" id="UP000198636">
    <property type="component" value="Unassembled WGS sequence"/>
</dbReference>